<dbReference type="Proteomes" id="UP001060085">
    <property type="component" value="Linkage Group LG04"/>
</dbReference>
<organism evidence="1 2">
    <name type="scientific">Catharanthus roseus</name>
    <name type="common">Madagascar periwinkle</name>
    <name type="synonym">Vinca rosea</name>
    <dbReference type="NCBI Taxonomy" id="4058"/>
    <lineage>
        <taxon>Eukaryota</taxon>
        <taxon>Viridiplantae</taxon>
        <taxon>Streptophyta</taxon>
        <taxon>Embryophyta</taxon>
        <taxon>Tracheophyta</taxon>
        <taxon>Spermatophyta</taxon>
        <taxon>Magnoliopsida</taxon>
        <taxon>eudicotyledons</taxon>
        <taxon>Gunneridae</taxon>
        <taxon>Pentapetalae</taxon>
        <taxon>asterids</taxon>
        <taxon>lamiids</taxon>
        <taxon>Gentianales</taxon>
        <taxon>Apocynaceae</taxon>
        <taxon>Rauvolfioideae</taxon>
        <taxon>Vinceae</taxon>
        <taxon>Catharanthinae</taxon>
        <taxon>Catharanthus</taxon>
    </lineage>
</organism>
<reference evidence="2" key="1">
    <citation type="journal article" date="2023" name="Nat. Plants">
        <title>Single-cell RNA sequencing provides a high-resolution roadmap for understanding the multicellular compartmentation of specialized metabolism.</title>
        <authorList>
            <person name="Sun S."/>
            <person name="Shen X."/>
            <person name="Li Y."/>
            <person name="Li Y."/>
            <person name="Wang S."/>
            <person name="Li R."/>
            <person name="Zhang H."/>
            <person name="Shen G."/>
            <person name="Guo B."/>
            <person name="Wei J."/>
            <person name="Xu J."/>
            <person name="St-Pierre B."/>
            <person name="Chen S."/>
            <person name="Sun C."/>
        </authorList>
    </citation>
    <scope>NUCLEOTIDE SEQUENCE [LARGE SCALE GENOMIC DNA]</scope>
</reference>
<accession>A0ACC0B7Z4</accession>
<keyword evidence="2" id="KW-1185">Reference proteome</keyword>
<protein>
    <submittedName>
        <fullName evidence="1">Uncharacterized protein</fullName>
    </submittedName>
</protein>
<sequence>MEDSASSANEPLVDDGKGKEQAAHRQRQPGNQQNLQQQSKVTTSSVGQLANPAAEQQNEGAVGQSSGPNQDTANWTESAAARWEKGKWILTTKYYQIEVHVHGINDYPSPGRLRLMN</sequence>
<dbReference type="EMBL" id="CM044704">
    <property type="protein sequence ID" value="KAI5668763.1"/>
    <property type="molecule type" value="Genomic_DNA"/>
</dbReference>
<gene>
    <name evidence="1" type="ORF">M9H77_18616</name>
</gene>
<evidence type="ECO:0000313" key="1">
    <source>
        <dbReference type="EMBL" id="KAI5668763.1"/>
    </source>
</evidence>
<comment type="caution">
    <text evidence="1">The sequence shown here is derived from an EMBL/GenBank/DDBJ whole genome shotgun (WGS) entry which is preliminary data.</text>
</comment>
<proteinExistence type="predicted"/>
<evidence type="ECO:0000313" key="2">
    <source>
        <dbReference type="Proteomes" id="UP001060085"/>
    </source>
</evidence>
<name>A0ACC0B7Z4_CATRO</name>